<evidence type="ECO:0000313" key="5">
    <source>
        <dbReference type="EMBL" id="PFX23517.1"/>
    </source>
</evidence>
<keyword evidence="3" id="KW-1133">Transmembrane helix</keyword>
<feature type="compositionally biased region" description="Polar residues" evidence="2">
    <location>
        <begin position="608"/>
        <end position="619"/>
    </location>
</feature>
<dbReference type="AlphaFoldDB" id="A0A2B4S4J5"/>
<evidence type="ECO:0000259" key="4">
    <source>
        <dbReference type="PROSITE" id="PS50025"/>
    </source>
</evidence>
<feature type="region of interest" description="Disordered" evidence="2">
    <location>
        <begin position="608"/>
        <end position="636"/>
    </location>
</feature>
<dbReference type="InterPro" id="IPR001791">
    <property type="entry name" value="Laminin_G"/>
</dbReference>
<feature type="transmembrane region" description="Helical" evidence="3">
    <location>
        <begin position="418"/>
        <end position="443"/>
    </location>
</feature>
<dbReference type="Proteomes" id="UP000225706">
    <property type="component" value="Unassembled WGS sequence"/>
</dbReference>
<keyword evidence="3" id="KW-0472">Membrane</keyword>
<gene>
    <name evidence="5" type="ORF">AWC38_SpisGene11922</name>
</gene>
<accession>A0A2B4S4J5</accession>
<organism evidence="5 6">
    <name type="scientific">Stylophora pistillata</name>
    <name type="common">Smooth cauliflower coral</name>
    <dbReference type="NCBI Taxonomy" id="50429"/>
    <lineage>
        <taxon>Eukaryota</taxon>
        <taxon>Metazoa</taxon>
        <taxon>Cnidaria</taxon>
        <taxon>Anthozoa</taxon>
        <taxon>Hexacorallia</taxon>
        <taxon>Scleractinia</taxon>
        <taxon>Astrocoeniina</taxon>
        <taxon>Pocilloporidae</taxon>
        <taxon>Stylophora</taxon>
    </lineage>
</organism>
<feature type="domain" description="Laminin G" evidence="4">
    <location>
        <begin position="1"/>
        <end position="154"/>
    </location>
</feature>
<evidence type="ECO:0000256" key="3">
    <source>
        <dbReference type="SAM" id="Phobius"/>
    </source>
</evidence>
<keyword evidence="3" id="KW-0812">Transmembrane</keyword>
<comment type="caution">
    <text evidence="1">Lacks conserved residue(s) required for the propagation of feature annotation.</text>
</comment>
<dbReference type="EMBL" id="LSMT01000205">
    <property type="protein sequence ID" value="PFX23517.1"/>
    <property type="molecule type" value="Genomic_DNA"/>
</dbReference>
<keyword evidence="6" id="KW-1185">Reference proteome</keyword>
<dbReference type="Pfam" id="PF02210">
    <property type="entry name" value="Laminin_G_2"/>
    <property type="match status" value="1"/>
</dbReference>
<protein>
    <recommendedName>
        <fullName evidence="4">Laminin G domain-containing protein</fullName>
    </recommendedName>
</protein>
<dbReference type="InterPro" id="IPR013320">
    <property type="entry name" value="ConA-like_dom_sf"/>
</dbReference>
<evidence type="ECO:0000256" key="2">
    <source>
        <dbReference type="SAM" id="MobiDB-lite"/>
    </source>
</evidence>
<dbReference type="PROSITE" id="PS50025">
    <property type="entry name" value="LAM_G_DOMAIN"/>
    <property type="match status" value="2"/>
</dbReference>
<reference evidence="6" key="1">
    <citation type="journal article" date="2017" name="bioRxiv">
        <title>Comparative analysis of the genomes of Stylophora pistillata and Acropora digitifera provides evidence for extensive differences between species of corals.</title>
        <authorList>
            <person name="Voolstra C.R."/>
            <person name="Li Y."/>
            <person name="Liew Y.J."/>
            <person name="Baumgarten S."/>
            <person name="Zoccola D."/>
            <person name="Flot J.-F."/>
            <person name="Tambutte S."/>
            <person name="Allemand D."/>
            <person name="Aranda M."/>
        </authorList>
    </citation>
    <scope>NUCLEOTIDE SEQUENCE [LARGE SCALE GENOMIC DNA]</scope>
</reference>
<dbReference type="SUPFAM" id="SSF49899">
    <property type="entry name" value="Concanavalin A-like lectins/glucanases"/>
    <property type="match status" value="2"/>
</dbReference>
<evidence type="ECO:0000256" key="1">
    <source>
        <dbReference type="PROSITE-ProRule" id="PRU00122"/>
    </source>
</evidence>
<comment type="caution">
    <text evidence="5">The sequence shown here is derived from an EMBL/GenBank/DDBJ whole genome shotgun (WGS) entry which is preliminary data.</text>
</comment>
<feature type="domain" description="Laminin G" evidence="4">
    <location>
        <begin position="160"/>
        <end position="336"/>
    </location>
</feature>
<evidence type="ECO:0000313" key="6">
    <source>
        <dbReference type="Proteomes" id="UP000225706"/>
    </source>
</evidence>
<name>A0A2B4S4J5_STYPI</name>
<dbReference type="Gene3D" id="2.60.120.200">
    <property type="match status" value="2"/>
</dbReference>
<proteinExistence type="predicted"/>
<feature type="region of interest" description="Disordered" evidence="2">
    <location>
        <begin position="455"/>
        <end position="488"/>
    </location>
</feature>
<sequence length="816" mass="92314">MIQAFSSFLNHQGPVVQKIDNGCTSIKNCQHSAPQAVASVLRRSFADGRWHKFNMFIAKDVEDGNMQCKVDEFFSQKVKYHERLVDKVEQILYLGGRPDTKQQRNLDGSFTCLTKTANFSGCVADLEISFRSSGTQGRLNMSHIKQFGDVSTRCIAAIDNIVSFSDKNSKIVLMMKDIIKLNTSLEFQIRTSQSRAFVGKIMNQIFTALFFLEMGRMKVFVRLAATKGHKGDSFHLTSGGTSLSDNYWYRVAFHFSKETGAYLFIEDALRGQYQFKTTMSAEDVQNGRELSHVTIRFGRSARKYPGLIGCLRDVIVNSRNVNFTQLNSKGISVGDCEYSPKQDRSNLEKDKNKNKTVLWPTKYPFSASAPLYRSAPETTKKSIVSLTLRSNASGGTFKALTTQAKQRFKNESSFDKTYPIAVTLAVGFLVMIFVITYVVGVGLTPRIQKCFKRTSTEDKDKTENNSMRQAEEDFSNLPKPGRDKGSHAQYNSHALTVKKLSGIGAQENLRSGRGLDKISVKVWEERYLCNAACTAADSNFLTITKSYYTQVPVTRSQEELSKQFDITGKAINNTPRLNESITLQNFNHGSPGQPSSSLGECNVEIRTMTNSNPPQSPRQFNKAYSGHSTLPKPKKTPSLSWAYGRRFIRNESSDTECSDVDKVTRARPRNFSAEPSERVMKPRQLKFLESSEDEMERRRAPIGRRTYGRIRKLQTFSEETSFKLYLLKEEEKEVDLDQRRPFTANRLKVYLRDRSGIVSFVETSEHCDDSGSSIGVQARAVDGYTSSCPESINCLSEKDDSHRNYRYSKRLTTHYF</sequence>